<keyword evidence="4" id="KW-1185">Reference proteome</keyword>
<protein>
    <recommendedName>
        <fullName evidence="2">PPE-PPW subfamily C-terminal domain-containing protein</fullName>
    </recommendedName>
</protein>
<sequence length="106" mass="10856">MTSAGDASPARRRRRAKLTQLGRGYEYMDLEGDAGHGSGALPGRPRVASPLASDRSAGILGFAGTAREQAVGEAAGLTTLAGDSFGAGPTMPLIPNTWGRDLDGDE</sequence>
<evidence type="ECO:0000313" key="4">
    <source>
        <dbReference type="Proteomes" id="UP000243140"/>
    </source>
</evidence>
<evidence type="ECO:0000256" key="1">
    <source>
        <dbReference type="SAM" id="MobiDB-lite"/>
    </source>
</evidence>
<dbReference type="Proteomes" id="UP000243140">
    <property type="component" value="Unassembled WGS sequence"/>
</dbReference>
<name>A0ABX3SKC1_MYCMA</name>
<accession>A0ABX3SKC1</accession>
<feature type="region of interest" description="Disordered" evidence="1">
    <location>
        <begin position="80"/>
        <end position="106"/>
    </location>
</feature>
<organism evidence="3 4">
    <name type="scientific">Mycobacterium malmoense</name>
    <dbReference type="NCBI Taxonomy" id="1780"/>
    <lineage>
        <taxon>Bacteria</taxon>
        <taxon>Bacillati</taxon>
        <taxon>Actinomycetota</taxon>
        <taxon>Actinomycetes</taxon>
        <taxon>Mycobacteriales</taxon>
        <taxon>Mycobacteriaceae</taxon>
        <taxon>Mycobacterium</taxon>
    </lineage>
</organism>
<feature type="domain" description="PPE-PPW subfamily C-terminal" evidence="2">
    <location>
        <begin position="52"/>
        <end position="98"/>
    </location>
</feature>
<gene>
    <name evidence="3" type="ORF">BST29_23570</name>
</gene>
<evidence type="ECO:0000259" key="2">
    <source>
        <dbReference type="Pfam" id="PF18878"/>
    </source>
</evidence>
<reference evidence="3 4" key="1">
    <citation type="submission" date="2017-02" db="EMBL/GenBank/DDBJ databases">
        <title>The new phylogeny of genus Mycobacterium.</title>
        <authorList>
            <person name="Tortoli E."/>
            <person name="Trovato A."/>
            <person name="Cirillo D.M."/>
        </authorList>
    </citation>
    <scope>NUCLEOTIDE SEQUENCE [LARGE SCALE GENOMIC DNA]</scope>
    <source>
        <strain evidence="3 4">IP1130001</strain>
    </source>
</reference>
<evidence type="ECO:0000313" key="3">
    <source>
        <dbReference type="EMBL" id="ORA77316.1"/>
    </source>
</evidence>
<proteinExistence type="predicted"/>
<dbReference type="InterPro" id="IPR043641">
    <property type="entry name" value="PPE-PPW_C"/>
</dbReference>
<dbReference type="Pfam" id="PF18878">
    <property type="entry name" value="PPE-PPW"/>
    <property type="match status" value="1"/>
</dbReference>
<dbReference type="EMBL" id="MVHV01000043">
    <property type="protein sequence ID" value="ORA77316.1"/>
    <property type="molecule type" value="Genomic_DNA"/>
</dbReference>
<feature type="region of interest" description="Disordered" evidence="1">
    <location>
        <begin position="29"/>
        <end position="51"/>
    </location>
</feature>
<comment type="caution">
    <text evidence="3">The sequence shown here is derived from an EMBL/GenBank/DDBJ whole genome shotgun (WGS) entry which is preliminary data.</text>
</comment>